<evidence type="ECO:0000313" key="2">
    <source>
        <dbReference type="Proteomes" id="UP000646365"/>
    </source>
</evidence>
<dbReference type="Proteomes" id="UP000646365">
    <property type="component" value="Unassembled WGS sequence"/>
</dbReference>
<comment type="caution">
    <text evidence="1">The sequence shown here is derived from an EMBL/GenBank/DDBJ whole genome shotgun (WGS) entry which is preliminary data.</text>
</comment>
<keyword evidence="2" id="KW-1185">Reference proteome</keyword>
<dbReference type="AlphaFoldDB" id="A0A8J2YXX9"/>
<protein>
    <submittedName>
        <fullName evidence="1">Uncharacterized protein</fullName>
    </submittedName>
</protein>
<sequence length="75" mass="7708">MGVPPSVRPMAGRATAAPVKVSGIAAAARHTARRMSAFLAALGIVVSVMKSVEPGMRGRQMEATGVAPPLVAERR</sequence>
<organism evidence="1 2">
    <name type="scientific">Aliidongia dinghuensis</name>
    <dbReference type="NCBI Taxonomy" id="1867774"/>
    <lineage>
        <taxon>Bacteria</taxon>
        <taxon>Pseudomonadati</taxon>
        <taxon>Pseudomonadota</taxon>
        <taxon>Alphaproteobacteria</taxon>
        <taxon>Rhodospirillales</taxon>
        <taxon>Dongiaceae</taxon>
        <taxon>Aliidongia</taxon>
    </lineage>
</organism>
<gene>
    <name evidence="1" type="ORF">GCM10011611_41610</name>
</gene>
<reference evidence="1" key="2">
    <citation type="submission" date="2020-09" db="EMBL/GenBank/DDBJ databases">
        <authorList>
            <person name="Sun Q."/>
            <person name="Zhou Y."/>
        </authorList>
    </citation>
    <scope>NUCLEOTIDE SEQUENCE</scope>
    <source>
        <strain evidence="1">CGMCC 1.15725</strain>
    </source>
</reference>
<name>A0A8J2YXX9_9PROT</name>
<proteinExistence type="predicted"/>
<reference evidence="1" key="1">
    <citation type="journal article" date="2014" name="Int. J. Syst. Evol. Microbiol.">
        <title>Complete genome sequence of Corynebacterium casei LMG S-19264T (=DSM 44701T), isolated from a smear-ripened cheese.</title>
        <authorList>
            <consortium name="US DOE Joint Genome Institute (JGI-PGF)"/>
            <person name="Walter F."/>
            <person name="Albersmeier A."/>
            <person name="Kalinowski J."/>
            <person name="Ruckert C."/>
        </authorList>
    </citation>
    <scope>NUCLEOTIDE SEQUENCE</scope>
    <source>
        <strain evidence="1">CGMCC 1.15725</strain>
    </source>
</reference>
<evidence type="ECO:0000313" key="1">
    <source>
        <dbReference type="EMBL" id="GGF31153.1"/>
    </source>
</evidence>
<accession>A0A8J2YXX9</accession>
<dbReference type="EMBL" id="BMJQ01000011">
    <property type="protein sequence ID" value="GGF31153.1"/>
    <property type="molecule type" value="Genomic_DNA"/>
</dbReference>